<keyword evidence="7" id="KW-1185">Reference proteome</keyword>
<feature type="region of interest" description="Disordered" evidence="3">
    <location>
        <begin position="117"/>
        <end position="159"/>
    </location>
</feature>
<feature type="domain" description="Myb-like" evidence="4">
    <location>
        <begin position="24"/>
        <end position="75"/>
    </location>
</feature>
<dbReference type="GO" id="GO:0000981">
    <property type="term" value="F:DNA-binding transcription factor activity, RNA polymerase II-specific"/>
    <property type="evidence" value="ECO:0000318"/>
    <property type="project" value="GO_Central"/>
</dbReference>
<feature type="domain" description="HTH myb-type" evidence="5">
    <location>
        <begin position="76"/>
        <end position="130"/>
    </location>
</feature>
<dbReference type="Gramene" id="ERM96648">
    <property type="protein sequence ID" value="ERM96648"/>
    <property type="gene ID" value="AMTR_s00001p00272410"/>
</dbReference>
<dbReference type="SMART" id="SM00717">
    <property type="entry name" value="SANT"/>
    <property type="match status" value="2"/>
</dbReference>
<protein>
    <submittedName>
        <fullName evidence="6">Uncharacterized protein</fullName>
    </submittedName>
</protein>
<feature type="compositionally biased region" description="Low complexity" evidence="3">
    <location>
        <begin position="137"/>
        <end position="159"/>
    </location>
</feature>
<evidence type="ECO:0000313" key="7">
    <source>
        <dbReference type="Proteomes" id="UP000017836"/>
    </source>
</evidence>
<dbReference type="Gene3D" id="1.10.10.60">
    <property type="entry name" value="Homeodomain-like"/>
    <property type="match status" value="2"/>
</dbReference>
<dbReference type="FunFam" id="1.10.10.60:FF:000010">
    <property type="entry name" value="Transcriptional activator Myb isoform A"/>
    <property type="match status" value="1"/>
</dbReference>
<dbReference type="GO" id="GO:0005634">
    <property type="term" value="C:nucleus"/>
    <property type="evidence" value="ECO:0000318"/>
    <property type="project" value="GO_Central"/>
</dbReference>
<evidence type="ECO:0000256" key="2">
    <source>
        <dbReference type="ARBA" id="ARBA00023125"/>
    </source>
</evidence>
<dbReference type="PROSITE" id="PS51294">
    <property type="entry name" value="HTH_MYB"/>
    <property type="match status" value="2"/>
</dbReference>
<dbReference type="GO" id="GO:0006355">
    <property type="term" value="P:regulation of DNA-templated transcription"/>
    <property type="evidence" value="ECO:0000318"/>
    <property type="project" value="GO_Central"/>
</dbReference>
<proteinExistence type="predicted"/>
<evidence type="ECO:0000256" key="1">
    <source>
        <dbReference type="ARBA" id="ARBA00022737"/>
    </source>
</evidence>
<dbReference type="PANTHER" id="PTHR45614">
    <property type="entry name" value="MYB PROTEIN-RELATED"/>
    <property type="match status" value="1"/>
</dbReference>
<evidence type="ECO:0000256" key="3">
    <source>
        <dbReference type="SAM" id="MobiDB-lite"/>
    </source>
</evidence>
<dbReference type="eggNOG" id="KOG0048">
    <property type="taxonomic scope" value="Eukaryota"/>
</dbReference>
<dbReference type="AlphaFoldDB" id="W1NM96"/>
<dbReference type="GO" id="GO:0000978">
    <property type="term" value="F:RNA polymerase II cis-regulatory region sequence-specific DNA binding"/>
    <property type="evidence" value="ECO:0000318"/>
    <property type="project" value="GO_Central"/>
</dbReference>
<dbReference type="InterPro" id="IPR017930">
    <property type="entry name" value="Myb_dom"/>
</dbReference>
<feature type="domain" description="HTH myb-type" evidence="5">
    <location>
        <begin position="27"/>
        <end position="75"/>
    </location>
</feature>
<evidence type="ECO:0000313" key="6">
    <source>
        <dbReference type="EMBL" id="ERM96648.1"/>
    </source>
</evidence>
<dbReference type="SUPFAM" id="SSF46689">
    <property type="entry name" value="Homeodomain-like"/>
    <property type="match status" value="1"/>
</dbReference>
<evidence type="ECO:0000259" key="5">
    <source>
        <dbReference type="PROSITE" id="PS51294"/>
    </source>
</evidence>
<accession>W1NM96</accession>
<dbReference type="InterPro" id="IPR001005">
    <property type="entry name" value="SANT/Myb"/>
</dbReference>
<dbReference type="CDD" id="cd00167">
    <property type="entry name" value="SANT"/>
    <property type="match status" value="2"/>
</dbReference>
<feature type="domain" description="Myb-like" evidence="4">
    <location>
        <begin position="76"/>
        <end position="126"/>
    </location>
</feature>
<organism evidence="6 7">
    <name type="scientific">Amborella trichopoda</name>
    <dbReference type="NCBI Taxonomy" id="13333"/>
    <lineage>
        <taxon>Eukaryota</taxon>
        <taxon>Viridiplantae</taxon>
        <taxon>Streptophyta</taxon>
        <taxon>Embryophyta</taxon>
        <taxon>Tracheophyta</taxon>
        <taxon>Spermatophyta</taxon>
        <taxon>Magnoliopsida</taxon>
        <taxon>Amborellales</taxon>
        <taxon>Amborellaceae</taxon>
        <taxon>Amborella</taxon>
    </lineage>
</organism>
<reference evidence="7" key="1">
    <citation type="journal article" date="2013" name="Science">
        <title>The Amborella genome and the evolution of flowering plants.</title>
        <authorList>
            <consortium name="Amborella Genome Project"/>
        </authorList>
    </citation>
    <scope>NUCLEOTIDE SEQUENCE [LARGE SCALE GENOMIC DNA]</scope>
</reference>
<keyword evidence="1" id="KW-0677">Repeat</keyword>
<dbReference type="InterPro" id="IPR050560">
    <property type="entry name" value="MYB_TF"/>
</dbReference>
<keyword evidence="2" id="KW-0238">DNA-binding</keyword>
<name>W1NM96_AMBTC</name>
<dbReference type="Pfam" id="PF13921">
    <property type="entry name" value="Myb_DNA-bind_6"/>
    <property type="match status" value="1"/>
</dbReference>
<evidence type="ECO:0000259" key="4">
    <source>
        <dbReference type="PROSITE" id="PS50090"/>
    </source>
</evidence>
<dbReference type="PROSITE" id="PS50090">
    <property type="entry name" value="MYB_LIKE"/>
    <property type="match status" value="2"/>
</dbReference>
<dbReference type="PANTHER" id="PTHR45614:SF218">
    <property type="entry name" value="TRANSCRIPTION FACTOR MYB119-RELATED"/>
    <property type="match status" value="1"/>
</dbReference>
<sequence>MRRFEEEMSSSIAQTLLPTTTTLKTLLIKGQWSSEEDKMLVRLVDEFGEKKWSQIACRLVGRVGKQCRERWHNHLRPDIKKDAWSEEEERTLVEAHADVGNRWAEIAKCLPGRTENSIKNHWNATKRRQLSTKRSRNSNNNNNHHHGNTTTTSTQRPSTSSVLQEYIKTQTLPTTTTTTRNLMVGLPPPLKEIPEQLPKMLQAEPLACAGFPIAPNPMAGMENGCSSGSGSSSSSSCGGYSVCDRESCCDMDLFSLLECHACAGGGSFRGGRNYCYGLEEKQQKEGHDWFPEPKMEIEIKEEEEKVRREADLFELVAGTVHPECSRWTGNKWVMEPSCFY</sequence>
<feature type="compositionally biased region" description="Basic residues" evidence="3">
    <location>
        <begin position="124"/>
        <end position="136"/>
    </location>
</feature>
<dbReference type="EMBL" id="KI397142">
    <property type="protein sequence ID" value="ERM96648.1"/>
    <property type="molecule type" value="Genomic_DNA"/>
</dbReference>
<gene>
    <name evidence="6" type="ORF">AMTR_s00001p00272410</name>
</gene>
<dbReference type="Proteomes" id="UP000017836">
    <property type="component" value="Unassembled WGS sequence"/>
</dbReference>
<dbReference type="HOGENOM" id="CLU_817214_0_0_1"/>
<dbReference type="OrthoDB" id="2143914at2759"/>
<dbReference type="InterPro" id="IPR009057">
    <property type="entry name" value="Homeodomain-like_sf"/>
</dbReference>